<gene>
    <name evidence="5" type="ORF">GCM10011489_03960</name>
</gene>
<evidence type="ECO:0000256" key="2">
    <source>
        <dbReference type="ARBA" id="ARBA00023315"/>
    </source>
</evidence>
<reference evidence="5" key="2">
    <citation type="submission" date="2020-09" db="EMBL/GenBank/DDBJ databases">
        <authorList>
            <person name="Sun Q."/>
            <person name="Zhou Y."/>
        </authorList>
    </citation>
    <scope>NUCLEOTIDE SEQUENCE</scope>
    <source>
        <strain evidence="5">CGMCC 1.12827</strain>
    </source>
</reference>
<proteinExistence type="predicted"/>
<keyword evidence="6" id="KW-1185">Reference proteome</keyword>
<dbReference type="InterPro" id="IPR002123">
    <property type="entry name" value="Plipid/glycerol_acylTrfase"/>
</dbReference>
<name>A0A916WP27_9ACTN</name>
<protein>
    <submittedName>
        <fullName evidence="5">1-acylglycerol-3-phosphate O-acyltransferase</fullName>
    </submittedName>
</protein>
<evidence type="ECO:0000313" key="6">
    <source>
        <dbReference type="Proteomes" id="UP000621454"/>
    </source>
</evidence>
<organism evidence="5 6">
    <name type="scientific">Gordonia jinhuaensis</name>
    <dbReference type="NCBI Taxonomy" id="1517702"/>
    <lineage>
        <taxon>Bacteria</taxon>
        <taxon>Bacillati</taxon>
        <taxon>Actinomycetota</taxon>
        <taxon>Actinomycetes</taxon>
        <taxon>Mycobacteriales</taxon>
        <taxon>Gordoniaceae</taxon>
        <taxon>Gordonia</taxon>
    </lineage>
</organism>
<evidence type="ECO:0000256" key="1">
    <source>
        <dbReference type="ARBA" id="ARBA00022679"/>
    </source>
</evidence>
<evidence type="ECO:0000256" key="3">
    <source>
        <dbReference type="SAM" id="MobiDB-lite"/>
    </source>
</evidence>
<feature type="domain" description="Phospholipid/glycerol acyltransferase" evidence="4">
    <location>
        <begin position="35"/>
        <end position="154"/>
    </location>
</feature>
<evidence type="ECO:0000259" key="4">
    <source>
        <dbReference type="SMART" id="SM00563"/>
    </source>
</evidence>
<dbReference type="CDD" id="cd07989">
    <property type="entry name" value="LPLAT_AGPAT-like"/>
    <property type="match status" value="1"/>
</dbReference>
<keyword evidence="2" id="KW-0012">Acyltransferase</keyword>
<dbReference type="SUPFAM" id="SSF69593">
    <property type="entry name" value="Glycerol-3-phosphate (1)-acyltransferase"/>
    <property type="match status" value="1"/>
</dbReference>
<dbReference type="GO" id="GO:0003841">
    <property type="term" value="F:1-acylglycerol-3-phosphate O-acyltransferase activity"/>
    <property type="evidence" value="ECO:0007669"/>
    <property type="project" value="TreeGrafter"/>
</dbReference>
<evidence type="ECO:0000313" key="5">
    <source>
        <dbReference type="EMBL" id="GGB19063.1"/>
    </source>
</evidence>
<dbReference type="RefSeq" id="WP_188584905.1">
    <property type="nucleotide sequence ID" value="NZ_BMGC01000002.1"/>
</dbReference>
<dbReference type="AlphaFoldDB" id="A0A916WP27"/>
<reference evidence="5" key="1">
    <citation type="journal article" date="2014" name="Int. J. Syst. Evol. Microbiol.">
        <title>Complete genome sequence of Corynebacterium casei LMG S-19264T (=DSM 44701T), isolated from a smear-ripened cheese.</title>
        <authorList>
            <consortium name="US DOE Joint Genome Institute (JGI-PGF)"/>
            <person name="Walter F."/>
            <person name="Albersmeier A."/>
            <person name="Kalinowski J."/>
            <person name="Ruckert C."/>
        </authorList>
    </citation>
    <scope>NUCLEOTIDE SEQUENCE</scope>
    <source>
        <strain evidence="5">CGMCC 1.12827</strain>
    </source>
</reference>
<accession>A0A916WP27</accession>
<feature type="region of interest" description="Disordered" evidence="3">
    <location>
        <begin position="223"/>
        <end position="245"/>
    </location>
</feature>
<dbReference type="PANTHER" id="PTHR10434">
    <property type="entry name" value="1-ACYL-SN-GLYCEROL-3-PHOSPHATE ACYLTRANSFERASE"/>
    <property type="match status" value="1"/>
</dbReference>
<dbReference type="SMART" id="SM00563">
    <property type="entry name" value="PlsC"/>
    <property type="match status" value="1"/>
</dbReference>
<sequence length="245" mass="26994">MLYWLVKFIFVGPLIRVYNRPKVEGLENIPADGPVILAGNHLSIADWLFAPLVVDRRITYLAKSDYFTSPGVRGALQKFFYSKTGQVPIDRSGADAAENSLITAKRLLNEGKLVGLYPEGTRSPDGRLYKGKTGVARVALDTGVPVIPVGMIGTNEVSPPGPFRWRHRNVTVKFGKPIDFSRYEGMSGNRFIERAVTDEIMYELMRLTGQQYVDVYAATLKNLTPDTASPDPSAQTDGSRSKPAA</sequence>
<dbReference type="PANTHER" id="PTHR10434:SF11">
    <property type="entry name" value="1-ACYL-SN-GLYCEROL-3-PHOSPHATE ACYLTRANSFERASE"/>
    <property type="match status" value="1"/>
</dbReference>
<dbReference type="EMBL" id="BMGC01000002">
    <property type="protein sequence ID" value="GGB19063.1"/>
    <property type="molecule type" value="Genomic_DNA"/>
</dbReference>
<comment type="caution">
    <text evidence="5">The sequence shown here is derived from an EMBL/GenBank/DDBJ whole genome shotgun (WGS) entry which is preliminary data.</text>
</comment>
<dbReference type="GO" id="GO:0005886">
    <property type="term" value="C:plasma membrane"/>
    <property type="evidence" value="ECO:0007669"/>
    <property type="project" value="TreeGrafter"/>
</dbReference>
<keyword evidence="1" id="KW-0808">Transferase</keyword>
<dbReference type="Proteomes" id="UP000621454">
    <property type="component" value="Unassembled WGS sequence"/>
</dbReference>
<dbReference type="GO" id="GO:0006654">
    <property type="term" value="P:phosphatidic acid biosynthetic process"/>
    <property type="evidence" value="ECO:0007669"/>
    <property type="project" value="TreeGrafter"/>
</dbReference>
<dbReference type="Pfam" id="PF01553">
    <property type="entry name" value="Acyltransferase"/>
    <property type="match status" value="1"/>
</dbReference>
<feature type="compositionally biased region" description="Polar residues" evidence="3">
    <location>
        <begin position="223"/>
        <end position="238"/>
    </location>
</feature>